<keyword evidence="4 7" id="KW-0472">Membrane</keyword>
<feature type="compositionally biased region" description="Basic and acidic residues" evidence="6">
    <location>
        <begin position="96"/>
        <end position="106"/>
    </location>
</feature>
<name>F6VNR1_MACMU</name>
<feature type="transmembrane region" description="Helical" evidence="7">
    <location>
        <begin position="179"/>
        <end position="197"/>
    </location>
</feature>
<gene>
    <name evidence="8 10" type="primary">TMEM254</name>
</gene>
<keyword evidence="9" id="KW-1185">Reference proteome</keyword>
<dbReference type="HOGENOM" id="CLU_150378_0_0_1"/>
<reference evidence="9" key="1">
    <citation type="journal article" date="2007" name="Science">
        <title>Evolutionary and biomedical insights from the rhesus macaque genome.</title>
        <authorList>
            <person name="Gibbs R.A."/>
            <person name="Rogers J."/>
            <person name="Katze M.G."/>
            <person name="Bumgarner R."/>
            <person name="Weinstock G.M."/>
            <person name="Mardis E.R."/>
            <person name="Remington K.A."/>
            <person name="Strausberg R.L."/>
            <person name="Venter J.C."/>
            <person name="Wilson R.K."/>
            <person name="Batzer M.A."/>
            <person name="Bustamante C.D."/>
            <person name="Eichler E.E."/>
            <person name="Hahn M.W."/>
            <person name="Hardison R.C."/>
            <person name="Makova K.D."/>
            <person name="Miller W."/>
            <person name="Milosavljevic A."/>
            <person name="Palermo R.E."/>
            <person name="Siepel A."/>
            <person name="Sikela J.M."/>
            <person name="Attaway T."/>
            <person name="Bell S."/>
            <person name="Bernard K.E."/>
            <person name="Buhay C.J."/>
            <person name="Chandrabose M.N."/>
            <person name="Dao M."/>
            <person name="Davis C."/>
            <person name="Delehaunty K.D."/>
            <person name="Ding Y."/>
            <person name="Dinh H.H."/>
            <person name="Dugan-Rocha S."/>
            <person name="Fulton L.A."/>
            <person name="Gabisi R.A."/>
            <person name="Garner T.T."/>
            <person name="Godfrey J."/>
            <person name="Hawes A.C."/>
            <person name="Hernandez J."/>
            <person name="Hines S."/>
            <person name="Holder M."/>
            <person name="Hume J."/>
            <person name="Jhangiani S.N."/>
            <person name="Joshi V."/>
            <person name="Khan Z.M."/>
            <person name="Kirkness E.F."/>
            <person name="Cree A."/>
            <person name="Fowler R.G."/>
            <person name="Lee S."/>
            <person name="Lewis L.R."/>
            <person name="Li Z."/>
            <person name="Liu Y.-S."/>
            <person name="Moore S.M."/>
            <person name="Muzny D."/>
            <person name="Nazareth L.V."/>
            <person name="Ngo D.N."/>
            <person name="Okwuonu G.O."/>
            <person name="Pai G."/>
            <person name="Parker D."/>
            <person name="Paul H.A."/>
            <person name="Pfannkoch C."/>
            <person name="Pohl C.S."/>
            <person name="Rogers Y.-H.C."/>
            <person name="Ruiz S.J."/>
            <person name="Sabo A."/>
            <person name="Santibanez J."/>
            <person name="Schneider B.W."/>
            <person name="Smith S.M."/>
            <person name="Sodergren E."/>
            <person name="Svatek A.F."/>
            <person name="Utterback T.R."/>
            <person name="Vattathil S."/>
            <person name="Warren W."/>
            <person name="White C.S."/>
            <person name="Chinwalla A.T."/>
            <person name="Feng Y."/>
            <person name="Halpern A.L."/>
            <person name="Hillier L.W."/>
            <person name="Huang X."/>
            <person name="Minx P."/>
            <person name="Nelson J.O."/>
            <person name="Pepin K.H."/>
            <person name="Qin X."/>
            <person name="Sutton G.G."/>
            <person name="Venter E."/>
            <person name="Walenz B.P."/>
            <person name="Wallis J.W."/>
            <person name="Worley K.C."/>
            <person name="Yang S.-P."/>
            <person name="Jones S.M."/>
            <person name="Marra M.A."/>
            <person name="Rocchi M."/>
            <person name="Schein J.E."/>
            <person name="Baertsch R."/>
            <person name="Clarke L."/>
            <person name="Csuros M."/>
            <person name="Glasscock J."/>
            <person name="Harris R.A."/>
            <person name="Havlak P."/>
            <person name="Jackson A.R."/>
            <person name="Jiang H."/>
            <person name="Liu Y."/>
            <person name="Messina D.N."/>
            <person name="Shen Y."/>
            <person name="Song H.X.-Z."/>
            <person name="Wylie T."/>
            <person name="Zhang L."/>
            <person name="Birney E."/>
            <person name="Han K."/>
            <person name="Konkel M.K."/>
            <person name="Lee J."/>
            <person name="Smit A.F.A."/>
            <person name="Ullmer B."/>
            <person name="Wang H."/>
            <person name="Xing J."/>
            <person name="Burhans R."/>
            <person name="Cheng Z."/>
            <person name="Karro J.E."/>
            <person name="Ma J."/>
            <person name="Raney B."/>
            <person name="She X."/>
            <person name="Cox M.J."/>
            <person name="Demuth J.P."/>
            <person name="Dumas L.J."/>
            <person name="Han S.-G."/>
            <person name="Hopkins J."/>
            <person name="Karimpour-Fard A."/>
            <person name="Kim Y.H."/>
            <person name="Pollack J.R."/>
            <person name="Vinar T."/>
            <person name="Addo-Quaye C."/>
            <person name="Degenhardt J."/>
            <person name="Denby A."/>
            <person name="Hubisz M.J."/>
            <person name="Indap A."/>
            <person name="Kosiol C."/>
            <person name="Lahn B.T."/>
            <person name="Lawson H.A."/>
            <person name="Marklein A."/>
            <person name="Nielsen R."/>
            <person name="Vallender E.J."/>
            <person name="Clark A.G."/>
            <person name="Ferguson B."/>
            <person name="Hernandez R.D."/>
            <person name="Hirani K."/>
            <person name="Kehrer-Sawatzki H."/>
            <person name="Kolb J."/>
            <person name="Patil S."/>
            <person name="Pu L.-L."/>
            <person name="Ren Y."/>
            <person name="Smith D.G."/>
            <person name="Wheeler D.A."/>
            <person name="Schenck I."/>
            <person name="Ball E.V."/>
            <person name="Chen R."/>
            <person name="Cooper D.N."/>
            <person name="Giardine B."/>
            <person name="Hsu F."/>
            <person name="Kent W.J."/>
            <person name="Lesk A."/>
            <person name="Nelson D.L."/>
            <person name="O'brien W.E."/>
            <person name="Pruefer K."/>
            <person name="Stenson P.D."/>
            <person name="Wallace J.C."/>
            <person name="Ke H."/>
            <person name="Liu X.-M."/>
            <person name="Wang P."/>
            <person name="Xiang A.P."/>
            <person name="Yang F."/>
            <person name="Barber G.P."/>
            <person name="Haussler D."/>
            <person name="Karolchik D."/>
            <person name="Kern A.D."/>
            <person name="Kuhn R.M."/>
            <person name="Smith K.E."/>
            <person name="Zwieg A.S."/>
        </authorList>
    </citation>
    <scope>NUCLEOTIDE SEQUENCE [LARGE SCALE GENOMIC DNA]</scope>
    <source>
        <strain evidence="9">17573</strain>
    </source>
</reference>
<dbReference type="ExpressionAtlas" id="F6VNR1">
    <property type="expression patterns" value="baseline"/>
</dbReference>
<evidence type="ECO:0000256" key="5">
    <source>
        <dbReference type="ARBA" id="ARBA00034834"/>
    </source>
</evidence>
<evidence type="ECO:0000313" key="10">
    <source>
        <dbReference type="VGNC" id="VGNC:79544"/>
    </source>
</evidence>
<reference evidence="8" key="4">
    <citation type="submission" date="2025-09" db="UniProtKB">
        <authorList>
            <consortium name="Ensembl"/>
        </authorList>
    </citation>
    <scope>IDENTIFICATION</scope>
    <source>
        <strain evidence="8">17573</strain>
    </source>
</reference>
<feature type="transmembrane region" description="Helical" evidence="7">
    <location>
        <begin position="228"/>
        <end position="247"/>
    </location>
</feature>
<dbReference type="GeneTree" id="ENSGT00390000016042"/>
<evidence type="ECO:0000256" key="6">
    <source>
        <dbReference type="SAM" id="MobiDB-lite"/>
    </source>
</evidence>
<accession>F6VNR1</accession>
<comment type="subcellular location">
    <subcellularLocation>
        <location evidence="1">Membrane</location>
        <topology evidence="1">Multi-pass membrane protein</topology>
    </subcellularLocation>
</comment>
<keyword evidence="2 7" id="KW-0812">Transmembrane</keyword>
<evidence type="ECO:0000256" key="2">
    <source>
        <dbReference type="ARBA" id="ARBA00022692"/>
    </source>
</evidence>
<feature type="transmembrane region" description="Helical" evidence="7">
    <location>
        <begin position="259"/>
        <end position="279"/>
    </location>
</feature>
<feature type="region of interest" description="Disordered" evidence="6">
    <location>
        <begin position="74"/>
        <end position="160"/>
    </location>
</feature>
<dbReference type="PANTHER" id="PTHR34104:SF3">
    <property type="entry name" value="TRANSMEMBRANE PROTEIN 254"/>
    <property type="match status" value="1"/>
</dbReference>
<evidence type="ECO:0000256" key="7">
    <source>
        <dbReference type="SAM" id="Phobius"/>
    </source>
</evidence>
<dbReference type="VGNC" id="VGNC:79544">
    <property type="gene designation" value="TMEM254"/>
</dbReference>
<protein>
    <recommendedName>
        <fullName evidence="5">Transmembrane protein 254</fullName>
    </recommendedName>
</protein>
<dbReference type="Bgee" id="ENSMMUG00000003015">
    <property type="expression patterns" value="Expressed in olfactory segment of nasal mucosa and 22 other cell types or tissues"/>
</dbReference>
<evidence type="ECO:0000256" key="1">
    <source>
        <dbReference type="ARBA" id="ARBA00004141"/>
    </source>
</evidence>
<sequence length="287" mass="31467">SDPPVSASQSAGIYSNISFIHSLLEFISTPHSFIHSRQNLAVVPRLVSNSGAQAILPPQPPNVLRLQGHITAPAPTSLSQTQKSDRGESPLQDDDQPSRPEPRWDSKAPVLGPDRETRSQESSETAPPSPCGDGGRSAGTPRPCLLSRAGRSPDARSRGGVATMAPAAGAAAYFQRGSLFWFTVITLSFGYYTWVVFWPQSIPYQSLGPLGPFTQYLVDHHHTLLHNGYWLAWLIHVGESLYALVLCKHKGITSGQAQLLWFLQTFFFGIASLTILIAYKQKHQKER</sequence>
<dbReference type="AlphaFoldDB" id="F6VNR1"/>
<dbReference type="Ensembl" id="ENSMMUT00000004271.4">
    <property type="protein sequence ID" value="ENSMMUP00000004028.3"/>
    <property type="gene ID" value="ENSMMUG00000003015.4"/>
</dbReference>
<evidence type="ECO:0000256" key="3">
    <source>
        <dbReference type="ARBA" id="ARBA00022989"/>
    </source>
</evidence>
<dbReference type="InterPro" id="IPR028110">
    <property type="entry name" value="TMEM254"/>
</dbReference>
<dbReference type="Proteomes" id="UP000006718">
    <property type="component" value="Chromosome 9"/>
</dbReference>
<organism evidence="8 9">
    <name type="scientific">Macaca mulatta</name>
    <name type="common">Rhesus macaque</name>
    <dbReference type="NCBI Taxonomy" id="9544"/>
    <lineage>
        <taxon>Eukaryota</taxon>
        <taxon>Metazoa</taxon>
        <taxon>Chordata</taxon>
        <taxon>Craniata</taxon>
        <taxon>Vertebrata</taxon>
        <taxon>Euteleostomi</taxon>
        <taxon>Mammalia</taxon>
        <taxon>Eutheria</taxon>
        <taxon>Euarchontoglires</taxon>
        <taxon>Primates</taxon>
        <taxon>Haplorrhini</taxon>
        <taxon>Catarrhini</taxon>
        <taxon>Cercopithecidae</taxon>
        <taxon>Cercopithecinae</taxon>
        <taxon>Macaca</taxon>
    </lineage>
</organism>
<evidence type="ECO:0000313" key="9">
    <source>
        <dbReference type="Proteomes" id="UP000006718"/>
    </source>
</evidence>
<evidence type="ECO:0000313" key="8">
    <source>
        <dbReference type="Ensembl" id="ENSMMUP00000004028.3"/>
    </source>
</evidence>
<keyword evidence="3 7" id="KW-1133">Transmembrane helix</keyword>
<dbReference type="Pfam" id="PF14934">
    <property type="entry name" value="TMEM254"/>
    <property type="match status" value="1"/>
</dbReference>
<dbReference type="STRING" id="9544.ENSMMUP00000004028"/>
<reference evidence="8" key="3">
    <citation type="submission" date="2025-08" db="UniProtKB">
        <authorList>
            <consortium name="Ensembl"/>
        </authorList>
    </citation>
    <scope>IDENTIFICATION</scope>
    <source>
        <strain evidence="8">17573</strain>
    </source>
</reference>
<dbReference type="OMA" id="EPRWDSK"/>
<dbReference type="PANTHER" id="PTHR34104">
    <property type="entry name" value="TRANSMEMBRANE PROTEIN 254"/>
    <property type="match status" value="1"/>
</dbReference>
<dbReference type="GO" id="GO:0016020">
    <property type="term" value="C:membrane"/>
    <property type="evidence" value="ECO:0007669"/>
    <property type="project" value="UniProtKB-SubCell"/>
</dbReference>
<dbReference type="VEuPathDB" id="HostDB:ENSMMUG00000003015"/>
<reference evidence="8" key="2">
    <citation type="submission" date="2019-01" db="EMBL/GenBank/DDBJ databases">
        <authorList>
            <person name="Graves T."/>
            <person name="Eichler E.E."/>
            <person name="Wilson R.K."/>
        </authorList>
    </citation>
    <scope>NUCLEOTIDE SEQUENCE [LARGE SCALE GENOMIC DNA]</scope>
    <source>
        <strain evidence="8">17573</strain>
    </source>
</reference>
<proteinExistence type="predicted"/>
<evidence type="ECO:0000256" key="4">
    <source>
        <dbReference type="ARBA" id="ARBA00023136"/>
    </source>
</evidence>
<dbReference type="InParanoid" id="F6VNR1"/>